<dbReference type="Gene3D" id="3.30.360.10">
    <property type="entry name" value="Dihydrodipicolinate Reductase, domain 2"/>
    <property type="match status" value="1"/>
</dbReference>
<reference evidence="1" key="1">
    <citation type="submission" date="2017-05" db="UniProtKB">
        <authorList>
            <consortium name="EnsemblMetazoa"/>
        </authorList>
    </citation>
    <scope>IDENTIFICATION</scope>
</reference>
<protein>
    <recommendedName>
        <fullName evidence="2">Gfo/Idh/MocA-like oxidoreductase C-terminal domain-containing protein</fullName>
    </recommendedName>
</protein>
<dbReference type="STRING" id="400682.A0A1X7SIM3"/>
<evidence type="ECO:0000313" key="1">
    <source>
        <dbReference type="EnsemblMetazoa" id="Aqu2.1.01956_001"/>
    </source>
</evidence>
<organism evidence="1">
    <name type="scientific">Amphimedon queenslandica</name>
    <name type="common">Sponge</name>
    <dbReference type="NCBI Taxonomy" id="400682"/>
    <lineage>
        <taxon>Eukaryota</taxon>
        <taxon>Metazoa</taxon>
        <taxon>Porifera</taxon>
        <taxon>Demospongiae</taxon>
        <taxon>Heteroscleromorpha</taxon>
        <taxon>Haplosclerida</taxon>
        <taxon>Niphatidae</taxon>
        <taxon>Amphimedon</taxon>
    </lineage>
</organism>
<dbReference type="SUPFAM" id="SSF55347">
    <property type="entry name" value="Glyceraldehyde-3-phosphate dehydrogenase-like, C-terminal domain"/>
    <property type="match status" value="1"/>
</dbReference>
<proteinExistence type="predicted"/>
<sequence>NCLLHTFVCSTHCIHGYRTIESDDYVSLQMKLSKSVIASILINCNCGSIYDLEILVNGKEGRAIVRDFDLYWMGSGLSEEKLIFKERDSLSDETSSLDVNPKLRRSVTSGYNGLFAAIKKHYAEGKTDPSLASFDDAHHLRSVLDSARQSHKLSQWVNIPNTSGGASSETTNPFWTKKTELKSDSEKTSIAYV</sequence>
<dbReference type="AlphaFoldDB" id="A0A1X7SIM3"/>
<dbReference type="OrthoDB" id="446809at2759"/>
<dbReference type="eggNOG" id="KOG2742">
    <property type="taxonomic scope" value="Eukaryota"/>
</dbReference>
<dbReference type="EnsemblMetazoa" id="Aqu2.1.01956_001">
    <property type="protein sequence ID" value="Aqu2.1.01956_001"/>
    <property type="gene ID" value="Aqu2.1.01956"/>
</dbReference>
<evidence type="ECO:0008006" key="2">
    <source>
        <dbReference type="Google" id="ProtNLM"/>
    </source>
</evidence>
<accession>A0A1X7SIM3</accession>
<dbReference type="InParanoid" id="A0A1X7SIM3"/>
<name>A0A1X7SIM3_AMPQE</name>